<proteinExistence type="inferred from homology"/>
<evidence type="ECO:0000256" key="2">
    <source>
        <dbReference type="ARBA" id="ARBA00006027"/>
    </source>
</evidence>
<dbReference type="Pfam" id="PF01095">
    <property type="entry name" value="Pectinesterase"/>
    <property type="match status" value="1"/>
</dbReference>
<dbReference type="SUPFAM" id="SSF51126">
    <property type="entry name" value="Pectin lyase-like"/>
    <property type="match status" value="1"/>
</dbReference>
<evidence type="ECO:0000259" key="7">
    <source>
        <dbReference type="SMART" id="SM00856"/>
    </source>
</evidence>
<dbReference type="Gene3D" id="2.160.20.10">
    <property type="entry name" value="Single-stranded right-handed beta-helix, Pectin lyase-like"/>
    <property type="match status" value="1"/>
</dbReference>
<dbReference type="GeneID" id="110791379"/>
<evidence type="ECO:0000313" key="8">
    <source>
        <dbReference type="Proteomes" id="UP000813463"/>
    </source>
</evidence>
<dbReference type="InterPro" id="IPR035513">
    <property type="entry name" value="Invertase/methylesterase_inhib"/>
</dbReference>
<gene>
    <name evidence="9" type="primary">LOC110791379</name>
</gene>
<dbReference type="InterPro" id="IPR012334">
    <property type="entry name" value="Pectin_lyas_fold"/>
</dbReference>
<dbReference type="InterPro" id="IPR006501">
    <property type="entry name" value="Pectinesterase_inhib_dom"/>
</dbReference>
<protein>
    <submittedName>
        <fullName evidence="9">Probable pectinesterase/pectinesterase inhibitor 51</fullName>
    </submittedName>
</protein>
<evidence type="ECO:0000256" key="3">
    <source>
        <dbReference type="ARBA" id="ARBA00007786"/>
    </source>
</evidence>
<keyword evidence="4" id="KW-0378">Hydrolase</keyword>
<keyword evidence="8" id="KW-1185">Reference proteome</keyword>
<name>A0ABM3RIW1_SPIOL</name>
<evidence type="ECO:0000256" key="5">
    <source>
        <dbReference type="ARBA" id="ARBA00023085"/>
    </source>
</evidence>
<dbReference type="InterPro" id="IPR011050">
    <property type="entry name" value="Pectin_lyase_fold/virulence"/>
</dbReference>
<dbReference type="InterPro" id="IPR000070">
    <property type="entry name" value="Pectinesterase_cat"/>
</dbReference>
<dbReference type="Proteomes" id="UP000813463">
    <property type="component" value="Chromosome 3"/>
</dbReference>
<keyword evidence="6" id="KW-0732">Signal</keyword>
<evidence type="ECO:0000256" key="6">
    <source>
        <dbReference type="SAM" id="SignalP"/>
    </source>
</evidence>
<dbReference type="CDD" id="cd15798">
    <property type="entry name" value="PMEI-like_3"/>
    <property type="match status" value="1"/>
</dbReference>
<organism evidence="8 9">
    <name type="scientific">Spinacia oleracea</name>
    <name type="common">Spinach</name>
    <dbReference type="NCBI Taxonomy" id="3562"/>
    <lineage>
        <taxon>Eukaryota</taxon>
        <taxon>Viridiplantae</taxon>
        <taxon>Streptophyta</taxon>
        <taxon>Embryophyta</taxon>
        <taxon>Tracheophyta</taxon>
        <taxon>Spermatophyta</taxon>
        <taxon>Magnoliopsida</taxon>
        <taxon>eudicotyledons</taxon>
        <taxon>Gunneridae</taxon>
        <taxon>Pentapetalae</taxon>
        <taxon>Caryophyllales</taxon>
        <taxon>Chenopodiaceae</taxon>
        <taxon>Chenopodioideae</taxon>
        <taxon>Anserineae</taxon>
        <taxon>Spinacia</taxon>
    </lineage>
</organism>
<evidence type="ECO:0000256" key="4">
    <source>
        <dbReference type="ARBA" id="ARBA00022801"/>
    </source>
</evidence>
<accession>A0ABM3RIW1</accession>
<evidence type="ECO:0000256" key="1">
    <source>
        <dbReference type="ARBA" id="ARBA00005184"/>
    </source>
</evidence>
<evidence type="ECO:0000313" key="9">
    <source>
        <dbReference type="RefSeq" id="XP_056695558.1"/>
    </source>
</evidence>
<comment type="pathway">
    <text evidence="1">Glycan metabolism; pectin degradation; 2-dehydro-3-deoxy-D-gluconate from pectin: step 1/5.</text>
</comment>
<feature type="signal peptide" evidence="6">
    <location>
        <begin position="1"/>
        <end position="24"/>
    </location>
</feature>
<sequence length="539" mass="60677">MPSPDHQQLLFLLFLSAFLHHSLSSTPIIHICKATQFPHTFQTSLLNFNPSPNPTLTNFIQTMLSLFSRHIRTTQSMIHTILRTFPNHHNRSMASRTCLDYLNLSSYRTRISSNALFSRDTLHEARAWTIAELTYQYDCWSELSYVNGTRVVDKEMSFLNSTLMQTTSNALSLMHALVNYGDDTESWRPPLTERNGFWEKTGGSSSGLGFDSGRVELRGRVNVTVCKEGKAGGCYGRVQEAVNEAPAWLKLKGKERFVIYIKEGVYEEIVRVPLEKRNLVFLGDGKGKTVITRSVNTGVLGISTYNTATVGVTGDGFMASGITFKNTAGPKAHQAVAFRFRSDNDFSLVEDCEFLGNQDTLYAHSLLQVYRSCHMEGNVDFIFGNAAALFQDCTILVRPRQVDPSKGENNAITAQGRTDPAQATGFVFLGCLINGTNEYLNFWRGNPKVHKNYLGRPWKMYSRTIFIKCTMEDIISPEGWMPFRQDFTMSTLYYGEFGNKGPGADVSKRVKWSSKIPEAHMTAYSAQNFIQAHEWDSGF</sequence>
<dbReference type="SMART" id="SM00856">
    <property type="entry name" value="PMEI"/>
    <property type="match status" value="1"/>
</dbReference>
<dbReference type="RefSeq" id="XP_056695558.1">
    <property type="nucleotide sequence ID" value="XM_056839580.1"/>
</dbReference>
<dbReference type="SUPFAM" id="SSF101148">
    <property type="entry name" value="Plant invertase/pectin methylesterase inhibitor"/>
    <property type="match status" value="1"/>
</dbReference>
<feature type="domain" description="Pectinesterase inhibitor" evidence="7">
    <location>
        <begin position="24"/>
        <end position="173"/>
    </location>
</feature>
<dbReference type="Gene3D" id="1.20.140.40">
    <property type="entry name" value="Invertase/pectin methylesterase inhibitor family protein"/>
    <property type="match status" value="1"/>
</dbReference>
<reference evidence="9" key="2">
    <citation type="submission" date="2025-08" db="UniProtKB">
        <authorList>
            <consortium name="RefSeq"/>
        </authorList>
    </citation>
    <scope>IDENTIFICATION</scope>
    <source>
        <tissue evidence="9">Leaf</tissue>
    </source>
</reference>
<feature type="chain" id="PRO_5046332454" evidence="6">
    <location>
        <begin position="25"/>
        <end position="539"/>
    </location>
</feature>
<reference evidence="8" key="1">
    <citation type="journal article" date="2021" name="Nat. Commun.">
        <title>Genomic analyses provide insights into spinach domestication and the genetic basis of agronomic traits.</title>
        <authorList>
            <person name="Cai X."/>
            <person name="Sun X."/>
            <person name="Xu C."/>
            <person name="Sun H."/>
            <person name="Wang X."/>
            <person name="Ge C."/>
            <person name="Zhang Z."/>
            <person name="Wang Q."/>
            <person name="Fei Z."/>
            <person name="Jiao C."/>
            <person name="Wang Q."/>
        </authorList>
    </citation>
    <scope>NUCLEOTIDE SEQUENCE [LARGE SCALE GENOMIC DNA]</scope>
    <source>
        <strain evidence="8">cv. Varoflay</strain>
    </source>
</reference>
<comment type="similarity">
    <text evidence="3">In the C-terminal section; belongs to the pectinesterase family.</text>
</comment>
<dbReference type="PANTHER" id="PTHR31707">
    <property type="entry name" value="PECTINESTERASE"/>
    <property type="match status" value="1"/>
</dbReference>
<comment type="similarity">
    <text evidence="2">In the N-terminal section; belongs to the PMEI family.</text>
</comment>
<keyword evidence="5" id="KW-0063">Aspartyl esterase</keyword>
<dbReference type="Pfam" id="PF04043">
    <property type="entry name" value="PMEI"/>
    <property type="match status" value="1"/>
</dbReference>